<comment type="caution">
    <text evidence="4">The sequence shown here is derived from an EMBL/GenBank/DDBJ whole genome shotgun (WGS) entry which is preliminary data.</text>
</comment>
<dbReference type="Pfam" id="PF08879">
    <property type="entry name" value="WRC"/>
    <property type="match status" value="1"/>
</dbReference>
<evidence type="ECO:0000313" key="4">
    <source>
        <dbReference type="EMBL" id="KAL3695650.1"/>
    </source>
</evidence>
<accession>A0ABD3HZG3</accession>
<proteinExistence type="predicted"/>
<reference evidence="4 5" key="1">
    <citation type="submission" date="2024-09" db="EMBL/GenBank/DDBJ databases">
        <title>Chromosome-scale assembly of Riccia sorocarpa.</title>
        <authorList>
            <person name="Paukszto L."/>
        </authorList>
    </citation>
    <scope>NUCLEOTIDE SEQUENCE [LARGE SCALE GENOMIC DNA]</scope>
    <source>
        <strain evidence="4">LP-2024</strain>
        <tissue evidence="4">Aerial parts of the thallus</tissue>
    </source>
</reference>
<organism evidence="4 5">
    <name type="scientific">Riccia sorocarpa</name>
    <dbReference type="NCBI Taxonomy" id="122646"/>
    <lineage>
        <taxon>Eukaryota</taxon>
        <taxon>Viridiplantae</taxon>
        <taxon>Streptophyta</taxon>
        <taxon>Embryophyta</taxon>
        <taxon>Marchantiophyta</taxon>
        <taxon>Marchantiopsida</taxon>
        <taxon>Marchantiidae</taxon>
        <taxon>Marchantiales</taxon>
        <taxon>Ricciaceae</taxon>
        <taxon>Riccia</taxon>
    </lineage>
</organism>
<keyword evidence="1" id="KW-0539">Nucleus</keyword>
<feature type="compositionally biased region" description="Low complexity" evidence="2">
    <location>
        <begin position="150"/>
        <end position="162"/>
    </location>
</feature>
<dbReference type="PANTHER" id="PTHR34122">
    <property type="entry name" value="EXPRESSED PROTEIN-RELATED"/>
    <property type="match status" value="1"/>
</dbReference>
<dbReference type="Proteomes" id="UP001633002">
    <property type="component" value="Unassembled WGS sequence"/>
</dbReference>
<protein>
    <recommendedName>
        <fullName evidence="3">WRC domain-containing protein</fullName>
    </recommendedName>
</protein>
<dbReference type="InterPro" id="IPR014977">
    <property type="entry name" value="WRC_dom"/>
</dbReference>
<feature type="compositionally biased region" description="Basic and acidic residues" evidence="2">
    <location>
        <begin position="173"/>
        <end position="187"/>
    </location>
</feature>
<evidence type="ECO:0000256" key="1">
    <source>
        <dbReference type="ARBA" id="ARBA00023242"/>
    </source>
</evidence>
<gene>
    <name evidence="4" type="ORF">R1sor_009726</name>
</gene>
<dbReference type="PROSITE" id="PS51667">
    <property type="entry name" value="WRC"/>
    <property type="match status" value="1"/>
</dbReference>
<keyword evidence="5" id="KW-1185">Reference proteome</keyword>
<dbReference type="PANTHER" id="PTHR34122:SF4">
    <property type="entry name" value="WRC DOMAIN-CONTAINING PROTEIN"/>
    <property type="match status" value="1"/>
</dbReference>
<evidence type="ECO:0000259" key="3">
    <source>
        <dbReference type="PROSITE" id="PS51667"/>
    </source>
</evidence>
<name>A0ABD3HZG3_9MARC</name>
<feature type="compositionally biased region" description="Basic residues" evidence="2">
    <location>
        <begin position="163"/>
        <end position="172"/>
    </location>
</feature>
<evidence type="ECO:0000256" key="2">
    <source>
        <dbReference type="SAM" id="MobiDB-lite"/>
    </source>
</evidence>
<evidence type="ECO:0000313" key="5">
    <source>
        <dbReference type="Proteomes" id="UP001633002"/>
    </source>
</evidence>
<dbReference type="AlphaFoldDB" id="A0ABD3HZG3"/>
<dbReference type="EMBL" id="JBJQOH010000002">
    <property type="protein sequence ID" value="KAL3695650.1"/>
    <property type="molecule type" value="Genomic_DNA"/>
</dbReference>
<sequence>MNRCVLRSYARRDSFLVSGDDIFSHVDGKKNLICSAGSGRPTSKRVGKAQVESGRSLGVAEVESYQLLTGCENSHQRSGETEPAYGQVASSEGAVVSRGVADNVDELSLQEENAGARCTRVDGRSWQCRRTSLPGFALCEHHHLQLSNQSRRQRSFQRAFNRSSRKRFRKRENRTDVKVDRPKDKRISPMNSGHRKARSLNALVQSCVAS</sequence>
<feature type="region of interest" description="Disordered" evidence="2">
    <location>
        <begin position="150"/>
        <end position="198"/>
    </location>
</feature>
<feature type="domain" description="WRC" evidence="3">
    <location>
        <begin position="112"/>
        <end position="158"/>
    </location>
</feature>